<reference evidence="1 4" key="1">
    <citation type="submission" date="2013-05" db="EMBL/GenBank/DDBJ databases">
        <title>Genome Sequence of Streptomyces fradiae.</title>
        <authorList>
            <person name="Kirby R."/>
        </authorList>
    </citation>
    <scope>NUCLEOTIDE SEQUENCE [LARGE SCALE GENOMIC DNA]</scope>
    <source>
        <strain evidence="1 4">ATCC 10745</strain>
    </source>
</reference>
<dbReference type="Proteomes" id="UP000731519">
    <property type="component" value="Unassembled WGS sequence"/>
</dbReference>
<reference evidence="2 3" key="2">
    <citation type="submission" date="2016-09" db="EMBL/GenBank/DDBJ databases">
        <title>Streptomyces fradiae DSM40063, a candidate organism with high potential of specific P450 cytochromes.</title>
        <authorList>
            <person name="Grumaz C."/>
            <person name="Vainshtein Y."/>
            <person name="Kirstahler P."/>
            <person name="Sohn K."/>
        </authorList>
    </citation>
    <scope>NUCLEOTIDE SEQUENCE [LARGE SCALE GENOMIC DNA]</scope>
    <source>
        <strain evidence="2 3">DSM 40063</strain>
    </source>
</reference>
<evidence type="ECO:0000313" key="3">
    <source>
        <dbReference type="Proteomes" id="UP000194318"/>
    </source>
</evidence>
<sequence length="165" mass="17722">MLTPIDTDAVIRDGRVAGAFPDEIHEGVAWWVAACFVVVVRVRQMAVAHDSHPVTAGFHQRFCRGAVNAQHFGCQVSSLGVADEAQLMHATNRLGGVAGALLTTADDGGRQTVTIRLYNADGRPVTEDTGLARLRQMIASDRVPLPVNDQAKGRVTERRDLVGAL</sequence>
<dbReference type="Gene3D" id="3.40.120.10">
    <property type="entry name" value="Alpha-D-Glucose-1,6-Bisphosphate, subunit A, domain 3"/>
    <property type="match status" value="1"/>
</dbReference>
<evidence type="ECO:0000313" key="2">
    <source>
        <dbReference type="EMBL" id="OSY53083.1"/>
    </source>
</evidence>
<evidence type="ECO:0000313" key="1">
    <source>
        <dbReference type="EMBL" id="KAF0647954.1"/>
    </source>
</evidence>
<proteinExistence type="predicted"/>
<dbReference type="RefSeq" id="WP_031128319.1">
    <property type="nucleotide sequence ID" value="NZ_ASYR01000030.1"/>
</dbReference>
<accession>A0A1Y2NZW4</accession>
<dbReference type="AlphaFoldDB" id="A0A1Y2NZW4"/>
<dbReference type="EMBL" id="ASYR01000030">
    <property type="protein sequence ID" value="KAF0647954.1"/>
    <property type="molecule type" value="Genomic_DNA"/>
</dbReference>
<dbReference type="EMBL" id="MIFZ01000109">
    <property type="protein sequence ID" value="OSY53083.1"/>
    <property type="molecule type" value="Genomic_DNA"/>
</dbReference>
<keyword evidence="4" id="KW-1185">Reference proteome</keyword>
<name>A0A1Y2NZW4_STRFR</name>
<evidence type="ECO:0000313" key="4">
    <source>
        <dbReference type="Proteomes" id="UP000731519"/>
    </source>
</evidence>
<dbReference type="GeneID" id="91406006"/>
<gene>
    <name evidence="2" type="ORF">BG846_01250</name>
    <name evidence="1" type="ORF">K701_21220</name>
</gene>
<dbReference type="Proteomes" id="UP000194318">
    <property type="component" value="Unassembled WGS sequence"/>
</dbReference>
<organism evidence="2 3">
    <name type="scientific">Streptomyces fradiae ATCC 10745 = DSM 40063</name>
    <dbReference type="NCBI Taxonomy" id="1319510"/>
    <lineage>
        <taxon>Bacteria</taxon>
        <taxon>Bacillati</taxon>
        <taxon>Actinomycetota</taxon>
        <taxon>Actinomycetes</taxon>
        <taxon>Kitasatosporales</taxon>
        <taxon>Streptomycetaceae</taxon>
        <taxon>Streptomyces</taxon>
    </lineage>
</organism>
<comment type="caution">
    <text evidence="2">The sequence shown here is derived from an EMBL/GenBank/DDBJ whole genome shotgun (WGS) entry which is preliminary data.</text>
</comment>
<protein>
    <submittedName>
        <fullName evidence="2">Phosphomannomutase/phosphoglucomutase</fullName>
    </submittedName>
</protein>